<reference evidence="10" key="2">
    <citation type="submission" date="2021-02" db="UniProtKB">
        <authorList>
            <consortium name="EnsemblMetazoa"/>
        </authorList>
    </citation>
    <scope>IDENTIFICATION</scope>
    <source>
        <strain evidence="10">LVP_AGWG</strain>
    </source>
</reference>
<dbReference type="EnsemblMetazoa" id="AAEL018132-RA">
    <property type="protein sequence ID" value="AAEL018132-PA"/>
    <property type="gene ID" value="AAEL018132"/>
</dbReference>
<evidence type="ECO:0000256" key="6">
    <source>
        <dbReference type="ARBA" id="ARBA00022777"/>
    </source>
</evidence>
<dbReference type="EC" id="2.7.1.108" evidence="3"/>
<protein>
    <recommendedName>
        <fullName evidence="3">dolichol kinase</fullName>
        <ecNumber evidence="3">2.7.1.108</ecNumber>
    </recommendedName>
</protein>
<evidence type="ECO:0000256" key="3">
    <source>
        <dbReference type="ARBA" id="ARBA00012132"/>
    </source>
</evidence>
<keyword evidence="11" id="KW-1185">Reference proteome</keyword>
<evidence type="ECO:0000313" key="11">
    <source>
        <dbReference type="Proteomes" id="UP000008820"/>
    </source>
</evidence>
<dbReference type="InParanoid" id="A0A1S4G712"/>
<evidence type="ECO:0000256" key="9">
    <source>
        <dbReference type="ARBA" id="ARBA00023136"/>
    </source>
</evidence>
<evidence type="ECO:0000256" key="1">
    <source>
        <dbReference type="ARBA" id="ARBA00004477"/>
    </source>
</evidence>
<dbReference type="OrthoDB" id="377083at2759"/>
<dbReference type="FunCoup" id="A0A1S4G712">
    <property type="interactions" value="797"/>
</dbReference>
<organism evidence="10 11">
    <name type="scientific">Aedes aegypti</name>
    <name type="common">Yellowfever mosquito</name>
    <name type="synonym">Culex aegypti</name>
    <dbReference type="NCBI Taxonomy" id="7159"/>
    <lineage>
        <taxon>Eukaryota</taxon>
        <taxon>Metazoa</taxon>
        <taxon>Ecdysozoa</taxon>
        <taxon>Arthropoda</taxon>
        <taxon>Hexapoda</taxon>
        <taxon>Insecta</taxon>
        <taxon>Pterygota</taxon>
        <taxon>Neoptera</taxon>
        <taxon>Endopterygota</taxon>
        <taxon>Diptera</taxon>
        <taxon>Nematocera</taxon>
        <taxon>Culicoidea</taxon>
        <taxon>Culicidae</taxon>
        <taxon>Culicinae</taxon>
        <taxon>Aedini</taxon>
        <taxon>Aedes</taxon>
        <taxon>Stegomyia</taxon>
    </lineage>
</organism>
<comment type="subcellular location">
    <subcellularLocation>
        <location evidence="1">Endoplasmic reticulum membrane</location>
        <topology evidence="1">Multi-pass membrane protein</topology>
    </subcellularLocation>
</comment>
<dbReference type="GO" id="GO:0005789">
    <property type="term" value="C:endoplasmic reticulum membrane"/>
    <property type="evidence" value="ECO:0007669"/>
    <property type="project" value="UniProtKB-SubCell"/>
</dbReference>
<name>A0A1S4G712_AEDAE</name>
<evidence type="ECO:0000256" key="4">
    <source>
        <dbReference type="ARBA" id="ARBA00022679"/>
    </source>
</evidence>
<evidence type="ECO:0000256" key="8">
    <source>
        <dbReference type="ARBA" id="ARBA00022989"/>
    </source>
</evidence>
<dbReference type="Proteomes" id="UP000008820">
    <property type="component" value="Chromosome 3"/>
</dbReference>
<keyword evidence="9" id="KW-0472">Membrane</keyword>
<dbReference type="GO" id="GO:0043048">
    <property type="term" value="P:dolichyl monophosphate biosynthetic process"/>
    <property type="evidence" value="ECO:0007669"/>
    <property type="project" value="TreeGrafter"/>
</dbReference>
<dbReference type="InterPro" id="IPR032974">
    <property type="entry name" value="Polypren_kinase"/>
</dbReference>
<keyword evidence="7" id="KW-0256">Endoplasmic reticulum</keyword>
<dbReference type="PANTHER" id="PTHR13205:SF15">
    <property type="entry name" value="DOLICHOL KINASE"/>
    <property type="match status" value="1"/>
</dbReference>
<proteinExistence type="inferred from homology"/>
<keyword evidence="4" id="KW-0808">Transferase</keyword>
<keyword evidence="6" id="KW-0418">Kinase</keyword>
<keyword evidence="5" id="KW-0812">Transmembrane</keyword>
<dbReference type="AlphaFoldDB" id="A0A1S4G712"/>
<evidence type="ECO:0000256" key="7">
    <source>
        <dbReference type="ARBA" id="ARBA00022824"/>
    </source>
</evidence>
<reference evidence="10 11" key="1">
    <citation type="submission" date="2017-06" db="EMBL/GenBank/DDBJ databases">
        <title>Aedes aegypti genome working group (AGWG) sequencing and assembly.</title>
        <authorList>
            <consortium name="Aedes aegypti Genome Working Group (AGWG)"/>
            <person name="Matthews B.J."/>
        </authorList>
    </citation>
    <scope>NUCLEOTIDE SEQUENCE [LARGE SCALE GENOMIC DNA]</scope>
    <source>
        <strain evidence="10 11">LVP_AGWG</strain>
    </source>
</reference>
<comment type="similarity">
    <text evidence="2">Belongs to the polyprenol kinase family.</text>
</comment>
<evidence type="ECO:0000256" key="2">
    <source>
        <dbReference type="ARBA" id="ARBA00010794"/>
    </source>
</evidence>
<accession>A0A1S4G712</accession>
<evidence type="ECO:0000313" key="10">
    <source>
        <dbReference type="EnsemblMetazoa" id="AAEL018132-PA"/>
    </source>
</evidence>
<sequence>MDKTEKKSASKCITESCRNYGITTRPHASNGLWLASLLFMSQAVNVWNRDNHSVTLNYKRSTIVSFGLLLHSILIFISLRSGKCQRPGVKLLYTLFSIGTTSSLLMVCLKDNAIISSVSAILVVVLYDSIYFRLLKQMPKSFTLGEATVVGQGLTIFAYYAFLQLPRVVLDAKPSSDLNVMHLLLQVILLGIGVILALCHLVPFLRHSVVFYLLTTVIATGTAMFPIFGQPTVQVLFKFILSDTDRMLVIALYMTLLIVTSVFVVWQINRQISANTTTRKMFHIIMVLVYLPGLWSQCTLLFLASGLMLGLLLMLEAARIIQLKPLYPSLDMAVRCFIDEKDAGPVALTPIYLLVGCSLPMWLHPMPCDLTDSAGLNLLKLLAGVLSVGIGDTMASVCGYLIGKHKWPGTSKSVEGTLASVVGQAGLVFLLYRLSFIHLNTLRAATAGAAIILNAIVEAKTNQVDNLVLPLVTYIVLGTA</sequence>
<evidence type="ECO:0000256" key="5">
    <source>
        <dbReference type="ARBA" id="ARBA00022692"/>
    </source>
</evidence>
<keyword evidence="8" id="KW-1133">Transmembrane helix</keyword>
<gene>
    <name evidence="10" type="primary">5568847</name>
</gene>
<dbReference type="VEuPathDB" id="VectorBase:AAEL018132"/>
<dbReference type="GO" id="GO:0004168">
    <property type="term" value="F:dolichol kinase activity"/>
    <property type="evidence" value="ECO:0007669"/>
    <property type="project" value="UniProtKB-EC"/>
</dbReference>
<dbReference type="PANTHER" id="PTHR13205">
    <property type="entry name" value="TRANSMEMBRANE PROTEIN 15-RELATED"/>
    <property type="match status" value="1"/>
</dbReference>